<reference evidence="2 3" key="1">
    <citation type="submission" date="2020-08" db="EMBL/GenBank/DDBJ databases">
        <title>Genome sequence of Nocardioides mesophilus KACC 16243T.</title>
        <authorList>
            <person name="Hyun D.-W."/>
            <person name="Bae J.-W."/>
        </authorList>
    </citation>
    <scope>NUCLEOTIDE SEQUENCE [LARGE SCALE GENOMIC DNA]</scope>
    <source>
        <strain evidence="2 3">KACC 16243</strain>
    </source>
</reference>
<accession>A0A7G9R9N9</accession>
<evidence type="ECO:0000256" key="1">
    <source>
        <dbReference type="SAM" id="MobiDB-lite"/>
    </source>
</evidence>
<feature type="region of interest" description="Disordered" evidence="1">
    <location>
        <begin position="11"/>
        <end position="31"/>
    </location>
</feature>
<dbReference type="KEGG" id="nmes:H9L09_17790"/>
<evidence type="ECO:0000313" key="2">
    <source>
        <dbReference type="EMBL" id="QNN52314.1"/>
    </source>
</evidence>
<gene>
    <name evidence="2" type="ORF">H9L09_17790</name>
</gene>
<dbReference type="Proteomes" id="UP000515947">
    <property type="component" value="Chromosome"/>
</dbReference>
<sequence length="275" mass="30144">MAATFREVIADTLDDMSQRENEPWTPEADQSSETFLTLHQDLLGSAPVLASDLTQPTFAEALLTAEGLPVLTPQSIPAANLELYALTIGNTPGSRAAFVRRANPRRGLRAGRLLTSLSDTLTRIDEPVFGFDLNIDLIFVGERVHVLSQSTFRALFRDQEALTAQVPAWTGDLAGHLPISQAGLDRLAAKALRDRRIASRLETIVNRGHLDGITSDRIRETMTQVGLDPDVLLTDAGELEFADEHIPTVLQFLNEDLFYGAITNVGFRADKKAAR</sequence>
<dbReference type="EMBL" id="CP060713">
    <property type="protein sequence ID" value="QNN52314.1"/>
    <property type="molecule type" value="Genomic_DNA"/>
</dbReference>
<evidence type="ECO:0008006" key="4">
    <source>
        <dbReference type="Google" id="ProtNLM"/>
    </source>
</evidence>
<organism evidence="2 3">
    <name type="scientific">Nocardioides mesophilus</name>
    <dbReference type="NCBI Taxonomy" id="433659"/>
    <lineage>
        <taxon>Bacteria</taxon>
        <taxon>Bacillati</taxon>
        <taxon>Actinomycetota</taxon>
        <taxon>Actinomycetes</taxon>
        <taxon>Propionibacteriales</taxon>
        <taxon>Nocardioidaceae</taxon>
        <taxon>Nocardioides</taxon>
    </lineage>
</organism>
<name>A0A7G9R9N9_9ACTN</name>
<keyword evidence="3" id="KW-1185">Reference proteome</keyword>
<proteinExistence type="predicted"/>
<dbReference type="RefSeq" id="WP_187578156.1">
    <property type="nucleotide sequence ID" value="NZ_CP060713.1"/>
</dbReference>
<evidence type="ECO:0000313" key="3">
    <source>
        <dbReference type="Proteomes" id="UP000515947"/>
    </source>
</evidence>
<dbReference type="AlphaFoldDB" id="A0A7G9R9N9"/>
<protein>
    <recommendedName>
        <fullName evidence="4">DUF4868 domain-containing protein</fullName>
    </recommendedName>
</protein>